<gene>
    <name evidence="4" type="ORF">DNG_05110</name>
</gene>
<dbReference type="Gene3D" id="3.90.1150.10">
    <property type="entry name" value="Aspartate Aminotransferase, domain 1"/>
    <property type="match status" value="1"/>
</dbReference>
<dbReference type="GO" id="GO:0003962">
    <property type="term" value="F:cystathionine gamma-synthase activity"/>
    <property type="evidence" value="ECO:0007669"/>
    <property type="project" value="TreeGrafter"/>
</dbReference>
<dbReference type="GO" id="GO:0019346">
    <property type="term" value="P:transsulfuration"/>
    <property type="evidence" value="ECO:0007669"/>
    <property type="project" value="InterPro"/>
</dbReference>
<evidence type="ECO:0000256" key="3">
    <source>
        <dbReference type="RuleBase" id="RU362118"/>
    </source>
</evidence>
<dbReference type="AlphaFoldDB" id="A0AAE8MXQ7"/>
<keyword evidence="5" id="KW-1185">Reference proteome</keyword>
<dbReference type="PANTHER" id="PTHR42699">
    <property type="match status" value="1"/>
</dbReference>
<organism evidence="4 5">
    <name type="scientific">Cephalotrichum gorgonifer</name>
    <dbReference type="NCBI Taxonomy" id="2041049"/>
    <lineage>
        <taxon>Eukaryota</taxon>
        <taxon>Fungi</taxon>
        <taxon>Dikarya</taxon>
        <taxon>Ascomycota</taxon>
        <taxon>Pezizomycotina</taxon>
        <taxon>Sordariomycetes</taxon>
        <taxon>Hypocreomycetidae</taxon>
        <taxon>Microascales</taxon>
        <taxon>Microascaceae</taxon>
        <taxon>Cephalotrichum</taxon>
    </lineage>
</organism>
<dbReference type="InterPro" id="IPR015422">
    <property type="entry name" value="PyrdxlP-dep_Trfase_small"/>
</dbReference>
<evidence type="ECO:0000256" key="1">
    <source>
        <dbReference type="ARBA" id="ARBA00001933"/>
    </source>
</evidence>
<comment type="similarity">
    <text evidence="3">Belongs to the trans-sulfuration enzymes family.</text>
</comment>
<dbReference type="Proteomes" id="UP001187682">
    <property type="component" value="Unassembled WGS sequence"/>
</dbReference>
<accession>A0AAE8MXQ7</accession>
<proteinExistence type="inferred from homology"/>
<dbReference type="SUPFAM" id="SSF53383">
    <property type="entry name" value="PLP-dependent transferases"/>
    <property type="match status" value="1"/>
</dbReference>
<evidence type="ECO:0000313" key="5">
    <source>
        <dbReference type="Proteomes" id="UP001187682"/>
    </source>
</evidence>
<name>A0AAE8MXQ7_9PEZI</name>
<dbReference type="InterPro" id="IPR015424">
    <property type="entry name" value="PyrdxlP-dep_Trfase"/>
</dbReference>
<reference evidence="4" key="1">
    <citation type="submission" date="2018-03" db="EMBL/GenBank/DDBJ databases">
        <authorList>
            <person name="Guldener U."/>
        </authorList>
    </citation>
    <scope>NUCLEOTIDE SEQUENCE</scope>
</reference>
<comment type="caution">
    <text evidence="4">The sequence shown here is derived from an EMBL/GenBank/DDBJ whole genome shotgun (WGS) entry which is preliminary data.</text>
</comment>
<dbReference type="EMBL" id="ONZQ02000006">
    <property type="protein sequence ID" value="SPO02437.1"/>
    <property type="molecule type" value="Genomic_DNA"/>
</dbReference>
<dbReference type="InterPro" id="IPR000277">
    <property type="entry name" value="Cys/Met-Metab_PyrdxlP-dep_enz"/>
</dbReference>
<dbReference type="Gene3D" id="3.40.640.10">
    <property type="entry name" value="Type I PLP-dependent aspartate aminotransferase-like (Major domain)"/>
    <property type="match status" value="1"/>
</dbReference>
<dbReference type="InterPro" id="IPR015421">
    <property type="entry name" value="PyrdxlP-dep_Trfase_major"/>
</dbReference>
<keyword evidence="2 3" id="KW-0663">Pyridoxal phosphate</keyword>
<dbReference type="Pfam" id="PF01053">
    <property type="entry name" value="Cys_Met_Meta_PP"/>
    <property type="match status" value="1"/>
</dbReference>
<comment type="cofactor">
    <cofactor evidence="1 3">
        <name>pyridoxal 5'-phosphate</name>
        <dbReference type="ChEBI" id="CHEBI:597326"/>
    </cofactor>
</comment>
<evidence type="ECO:0000256" key="2">
    <source>
        <dbReference type="ARBA" id="ARBA00022898"/>
    </source>
</evidence>
<protein>
    <submittedName>
        <fullName evidence="4">Related to O-succinylhomoserine (Thiol)-lyase</fullName>
    </submittedName>
</protein>
<dbReference type="InterPro" id="IPR051750">
    <property type="entry name" value="Trans-sulfuration_enzymes"/>
</dbReference>
<evidence type="ECO:0000313" key="4">
    <source>
        <dbReference type="EMBL" id="SPO02437.1"/>
    </source>
</evidence>
<dbReference type="GO" id="GO:0030170">
    <property type="term" value="F:pyridoxal phosphate binding"/>
    <property type="evidence" value="ECO:0007669"/>
    <property type="project" value="InterPro"/>
</dbReference>
<dbReference type="PANTHER" id="PTHR42699:SF1">
    <property type="entry name" value="CYSTATHIONINE GAMMA-SYNTHASE-RELATED"/>
    <property type="match status" value="1"/>
</dbReference>
<sequence>MSAPITTAFGEAVPPAPHHSVTVHMGRWDTVEKYGADSSAVIPHFKNAYPRMKPHRDIVKLANAVLKHIGCAAKESCLLFTSLQSAHECMGYSVSSARNQGKGRKPVPISRISVISLAAKDPFYAVIFPLEYQPVVAGFWSTPGAGVSSRFAEANLSHLDQLRAPVTTTGRVAREQGEKRPSFDGPDHQVLRERIVSYLERAPLDPQEQMPVADDVYLYPTGMAAIYKPHRYILDEAPGLTVLFGMAFMNTLTAFDEYGPGFKHFGHGSDADLLALESFLDEERAQGRRVQAIWVEFPANPLLVTPNIARLRELADEYDVVLGIDDTISSWANVDVTAQADILVTSLTKSFNGYADAIAGSAVLNPASLRYTRLKPLFERLYVPELYVDDAAAIERNSRDYLSRTIRLNANAEALVMYLDSCARDPASAVCAVHYPSINASGAHYRRFMRPTTSEFTPGFGCLFSVELDDLDTTRAFYDALNVHKSVHLGAPFTLAFAYTMCTYKKDLPWAAQYGLRPTQIRISAGLEDTEILLKDFKVAVEAAGRVKAGRG</sequence>